<protein>
    <submittedName>
        <fullName evidence="2">Truncated aceohydroxyacid synthase small subunit</fullName>
    </submittedName>
</protein>
<sequence>MKNMKTHILSIVTDKDPAGLLRLISIITRRRFRITSITVAGCEKRGYQRTIISMLNPDGDNNSIIQLMKQIRKLINVVTVNEILS</sequence>
<name>A0A8E5FBD5_9PHAE</name>
<dbReference type="Pfam" id="PF13710">
    <property type="entry name" value="ACT_5"/>
    <property type="match status" value="1"/>
</dbReference>
<feature type="domain" description="ACT" evidence="1">
    <location>
        <begin position="8"/>
        <end position="85"/>
    </location>
</feature>
<evidence type="ECO:0000313" key="2">
    <source>
        <dbReference type="EMBL" id="QSV12734.1"/>
    </source>
</evidence>
<organism evidence="2">
    <name type="scientific">Phaeophyceae sp</name>
    <dbReference type="NCBI Taxonomy" id="2249243"/>
    <lineage>
        <taxon>Eukaryota</taxon>
        <taxon>Sar</taxon>
        <taxon>Stramenopiles</taxon>
        <taxon>Ochrophyta</taxon>
        <taxon>PX clade</taxon>
        <taxon>Phaeophyceae</taxon>
    </lineage>
</organism>
<dbReference type="InterPro" id="IPR002912">
    <property type="entry name" value="ACT_dom"/>
</dbReference>
<keyword evidence="2" id="KW-0934">Plastid</keyword>
<geneLocation type="plastid" evidence="2"/>
<dbReference type="AlphaFoldDB" id="A0A8E5FBD5"/>
<evidence type="ECO:0000259" key="1">
    <source>
        <dbReference type="PROSITE" id="PS51671"/>
    </source>
</evidence>
<dbReference type="EMBL" id="MW266090">
    <property type="protein sequence ID" value="QSV12734.1"/>
    <property type="molecule type" value="Genomic_DNA"/>
</dbReference>
<gene>
    <name evidence="2" type="primary">ilvH</name>
</gene>
<proteinExistence type="predicted"/>
<reference evidence="2" key="1">
    <citation type="journal article" date="2021" name="Eur. J. Phycol.">
        <title>High-throughput sequencing of the kelp Alaria (Phaeophyceae) reveals epi-endobiotic associations, including a likely phaeophycean parasite.</title>
        <authorList>
            <person name="Bringloe T.T."/>
            <person name="Sauermann R."/>
            <person name="Krause-Jensen D."/>
            <person name="Olesen B."/>
            <person name="Klimova A."/>
            <person name="Klochkova T.A."/>
            <person name="Verbruggen H."/>
        </authorList>
    </citation>
    <scope>NUCLEOTIDE SEQUENCE</scope>
</reference>
<accession>A0A8E5FBD5</accession>
<dbReference type="PROSITE" id="PS51671">
    <property type="entry name" value="ACT"/>
    <property type="match status" value="1"/>
</dbReference>